<comment type="caution">
    <text evidence="2">The sequence shown here is derived from an EMBL/GenBank/DDBJ whole genome shotgun (WGS) entry which is preliminary data.</text>
</comment>
<dbReference type="Pfam" id="PF21948">
    <property type="entry name" value="LplA-B_cat"/>
    <property type="match status" value="1"/>
</dbReference>
<gene>
    <name evidence="2" type="ORF">ACFFFR_01760</name>
</gene>
<dbReference type="InterPro" id="IPR004143">
    <property type="entry name" value="BPL_LPL_catalytic"/>
</dbReference>
<dbReference type="Proteomes" id="UP001589862">
    <property type="component" value="Unassembled WGS sequence"/>
</dbReference>
<sequence>MSTTARGYGRAEWDAAATARELVWYTQPHTLGAEEDLDAAVGLLKRVQAGKLGPTIRLYRPEPTLAFGQRDVRLPGYERARQICYEHGYTPVVRKAGGRAAAYHPGSLVLDHLEPHSDAISGALPRFRLFGELIARAFTRAGVPAAMGEIEGEYCAGEYSIHGVDPRGEDFHIKLVGTAQRVIAGAWLFSSSIVVEDSAPIRAVLTDVYAALELDWRPATAGAAEDLVPGITVKDMAQALQDEYRDHVTVVPGSWQDLGL</sequence>
<name>A0ABV6P9N9_9MICC</name>
<dbReference type="EMBL" id="JBHLUB010000001">
    <property type="protein sequence ID" value="MFC0581117.1"/>
    <property type="molecule type" value="Genomic_DNA"/>
</dbReference>
<organism evidence="2 3">
    <name type="scientific">Micrococcoides hystricis</name>
    <dbReference type="NCBI Taxonomy" id="1572761"/>
    <lineage>
        <taxon>Bacteria</taxon>
        <taxon>Bacillati</taxon>
        <taxon>Actinomycetota</taxon>
        <taxon>Actinomycetes</taxon>
        <taxon>Micrococcales</taxon>
        <taxon>Micrococcaceae</taxon>
        <taxon>Micrococcoides</taxon>
    </lineage>
</organism>
<evidence type="ECO:0000313" key="2">
    <source>
        <dbReference type="EMBL" id="MFC0581117.1"/>
    </source>
</evidence>
<keyword evidence="2" id="KW-0436">Ligase</keyword>
<reference evidence="2 3" key="1">
    <citation type="submission" date="2024-09" db="EMBL/GenBank/DDBJ databases">
        <authorList>
            <person name="Sun Q."/>
            <person name="Mori K."/>
        </authorList>
    </citation>
    <scope>NUCLEOTIDE SEQUENCE [LARGE SCALE GENOMIC DNA]</scope>
    <source>
        <strain evidence="2 3">NCAIM B.02604</strain>
    </source>
</reference>
<dbReference type="Gene3D" id="3.30.930.10">
    <property type="entry name" value="Bira Bifunctional Protein, Domain 2"/>
    <property type="match status" value="1"/>
</dbReference>
<proteinExistence type="predicted"/>
<protein>
    <submittedName>
        <fullName evidence="2">Biotin/lipoate A/B protein ligase family protein</fullName>
    </submittedName>
</protein>
<dbReference type="SUPFAM" id="SSF55681">
    <property type="entry name" value="Class II aaRS and biotin synthetases"/>
    <property type="match status" value="1"/>
</dbReference>
<accession>A0ABV6P9N9</accession>
<evidence type="ECO:0000259" key="1">
    <source>
        <dbReference type="Pfam" id="PF21948"/>
    </source>
</evidence>
<feature type="domain" description="BPL/LPL catalytic" evidence="1">
    <location>
        <begin position="43"/>
        <end position="205"/>
    </location>
</feature>
<keyword evidence="3" id="KW-1185">Reference proteome</keyword>
<dbReference type="GO" id="GO:0016874">
    <property type="term" value="F:ligase activity"/>
    <property type="evidence" value="ECO:0007669"/>
    <property type="project" value="UniProtKB-KW"/>
</dbReference>
<dbReference type="RefSeq" id="WP_377457697.1">
    <property type="nucleotide sequence ID" value="NZ_JBHLUB010000001.1"/>
</dbReference>
<dbReference type="InterPro" id="IPR045864">
    <property type="entry name" value="aa-tRNA-synth_II/BPL/LPL"/>
</dbReference>
<evidence type="ECO:0000313" key="3">
    <source>
        <dbReference type="Proteomes" id="UP001589862"/>
    </source>
</evidence>